<dbReference type="Gene3D" id="1.25.40.10">
    <property type="entry name" value="Tetratricopeptide repeat domain"/>
    <property type="match status" value="1"/>
</dbReference>
<keyword evidence="1" id="KW-0175">Coiled coil</keyword>
<proteinExistence type="inferred from homology"/>
<protein>
    <recommendedName>
        <fullName evidence="1">Cell division coordinator CpoB</fullName>
    </recommendedName>
</protein>
<feature type="chain" id="PRO_5044933923" description="Cell division coordinator CpoB" evidence="1">
    <location>
        <begin position="22"/>
        <end position="268"/>
    </location>
</feature>
<dbReference type="SUPFAM" id="SSF48452">
    <property type="entry name" value="TPR-like"/>
    <property type="match status" value="1"/>
</dbReference>
<keyword evidence="1" id="KW-0132">Cell division</keyword>
<dbReference type="Proteomes" id="UP001156694">
    <property type="component" value="Unassembled WGS sequence"/>
</dbReference>
<dbReference type="Pfam" id="PF13174">
    <property type="entry name" value="TPR_6"/>
    <property type="match status" value="1"/>
</dbReference>
<organism evidence="2 3">
    <name type="scientific">Amylibacter marinus</name>
    <dbReference type="NCBI Taxonomy" id="1475483"/>
    <lineage>
        <taxon>Bacteria</taxon>
        <taxon>Pseudomonadati</taxon>
        <taxon>Pseudomonadota</taxon>
        <taxon>Alphaproteobacteria</taxon>
        <taxon>Rhodobacterales</taxon>
        <taxon>Paracoccaceae</taxon>
        <taxon>Amylibacter</taxon>
    </lineage>
</organism>
<gene>
    <name evidence="1" type="primary">cpoB</name>
    <name evidence="2" type="ORF">GCM10007939_00660</name>
</gene>
<accession>A0ABQ5VRF1</accession>
<evidence type="ECO:0000313" key="2">
    <source>
        <dbReference type="EMBL" id="GLQ33783.1"/>
    </source>
</evidence>
<keyword evidence="1" id="KW-0574">Periplasm</keyword>
<dbReference type="InterPro" id="IPR011990">
    <property type="entry name" value="TPR-like_helical_dom_sf"/>
</dbReference>
<comment type="similarity">
    <text evidence="1">Belongs to the CpoB family.</text>
</comment>
<feature type="signal peptide" evidence="1">
    <location>
        <begin position="1"/>
        <end position="21"/>
    </location>
</feature>
<dbReference type="InterPro" id="IPR019734">
    <property type="entry name" value="TPR_rpt"/>
</dbReference>
<comment type="caution">
    <text evidence="2">The sequence shown here is derived from an EMBL/GenBank/DDBJ whole genome shotgun (WGS) entry which is preliminary data.</text>
</comment>
<sequence length="268" mass="28394" precursor="true">MWGVKAIAISCTMVLASGAFAQDSKQNLAEIRAELNLLSSQIEGLRIELVETSPAQGIEQFGTPLQRVDLIEAELRGLTNQVEQLQFRVEQIVRDGSNRIGDIEFRLTELEGGDVTQLGQTAPLGGTVPTTTAPANTGIELTVSERGDFETAKAALDNGEALVAADLFLDFTNTYPGGPLTAQAQYHRGQALVQVEDWKNAGRGFLDSFSAEPTSAVAPDALYWLGVSLGKLGKVDQACQALAEVNSRFGGHVASQSATAEAQTLGCG</sequence>
<feature type="coiled-coil region" evidence="1">
    <location>
        <begin position="21"/>
        <end position="95"/>
    </location>
</feature>
<reference evidence="3" key="1">
    <citation type="journal article" date="2019" name="Int. J. Syst. Evol. Microbiol.">
        <title>The Global Catalogue of Microorganisms (GCM) 10K type strain sequencing project: providing services to taxonomists for standard genome sequencing and annotation.</title>
        <authorList>
            <consortium name="The Broad Institute Genomics Platform"/>
            <consortium name="The Broad Institute Genome Sequencing Center for Infectious Disease"/>
            <person name="Wu L."/>
            <person name="Ma J."/>
        </authorList>
    </citation>
    <scope>NUCLEOTIDE SEQUENCE [LARGE SCALE GENOMIC DNA]</scope>
    <source>
        <strain evidence="3">NBRC 110140</strain>
    </source>
</reference>
<keyword evidence="1" id="KW-0732">Signal</keyword>
<evidence type="ECO:0000256" key="1">
    <source>
        <dbReference type="HAMAP-Rule" id="MF_02066"/>
    </source>
</evidence>
<dbReference type="HAMAP" id="MF_02066">
    <property type="entry name" value="CpoB"/>
    <property type="match status" value="1"/>
</dbReference>
<comment type="function">
    <text evidence="1">Mediates coordination of peptidoglycan synthesis and outer membrane constriction during cell division.</text>
</comment>
<name>A0ABQ5VRF1_9RHOB</name>
<dbReference type="EMBL" id="BSNN01000001">
    <property type="protein sequence ID" value="GLQ33783.1"/>
    <property type="molecule type" value="Genomic_DNA"/>
</dbReference>
<comment type="subcellular location">
    <subcellularLocation>
        <location evidence="1">Periplasm</location>
    </subcellularLocation>
</comment>
<dbReference type="RefSeq" id="WP_284375017.1">
    <property type="nucleotide sequence ID" value="NZ_BSNN01000001.1"/>
</dbReference>
<dbReference type="InterPro" id="IPR034706">
    <property type="entry name" value="CpoB"/>
</dbReference>
<evidence type="ECO:0000313" key="3">
    <source>
        <dbReference type="Proteomes" id="UP001156694"/>
    </source>
</evidence>
<keyword evidence="1" id="KW-0131">Cell cycle</keyword>
<keyword evidence="3" id="KW-1185">Reference proteome</keyword>